<feature type="transmembrane region" description="Helical" evidence="1">
    <location>
        <begin position="24"/>
        <end position="44"/>
    </location>
</feature>
<feature type="transmembrane region" description="Helical" evidence="1">
    <location>
        <begin position="50"/>
        <end position="68"/>
    </location>
</feature>
<dbReference type="AlphaFoldDB" id="A0A4R0XKE2"/>
<evidence type="ECO:0000313" key="3">
    <source>
        <dbReference type="EMBL" id="TCG10924.1"/>
    </source>
</evidence>
<dbReference type="EMBL" id="PSZP01000018">
    <property type="protein sequence ID" value="TCG10924.1"/>
    <property type="molecule type" value="Genomic_DNA"/>
</dbReference>
<keyword evidence="1" id="KW-0472">Membrane</keyword>
<dbReference type="InterPro" id="IPR025007">
    <property type="entry name" value="DUF3899"/>
</dbReference>
<gene>
    <name evidence="3" type="ORF">C4B25_02670</name>
</gene>
<sequence>MEQKNKKQTLFRKIFTNKKMRKQIAIGLILSLMISSIIVIGYAIHSRPESIWAALCAVQIGVALLWLVGRWGGFSTSRYASRNTARQSLNRKAIKQKTKDKYLLKRVDSPLALEEQEAKKSKAGIWVMLGLGIIYIIIALIVSFA</sequence>
<keyword evidence="4" id="KW-1185">Reference proteome</keyword>
<keyword evidence="1" id="KW-1133">Transmembrane helix</keyword>
<dbReference type="OrthoDB" id="9946725at2"/>
<dbReference type="Proteomes" id="UP000291072">
    <property type="component" value="Unassembled WGS sequence"/>
</dbReference>
<organism evidence="3 4">
    <name type="scientific">Mycoplasma todarodis</name>
    <dbReference type="NCBI Taxonomy" id="1937191"/>
    <lineage>
        <taxon>Bacteria</taxon>
        <taxon>Bacillati</taxon>
        <taxon>Mycoplasmatota</taxon>
        <taxon>Mollicutes</taxon>
        <taxon>Mycoplasmataceae</taxon>
        <taxon>Mycoplasma</taxon>
    </lineage>
</organism>
<feature type="domain" description="DUF3899" evidence="2">
    <location>
        <begin position="60"/>
        <end position="144"/>
    </location>
</feature>
<dbReference type="RefSeq" id="WP_131613514.1">
    <property type="nucleotide sequence ID" value="NZ_PSZP01000018.1"/>
</dbReference>
<evidence type="ECO:0000256" key="1">
    <source>
        <dbReference type="SAM" id="Phobius"/>
    </source>
</evidence>
<protein>
    <recommendedName>
        <fullName evidence="2">DUF3899 domain-containing protein</fullName>
    </recommendedName>
</protein>
<evidence type="ECO:0000259" key="2">
    <source>
        <dbReference type="Pfam" id="PF13038"/>
    </source>
</evidence>
<reference evidence="3 4" key="1">
    <citation type="submission" date="2018-02" db="EMBL/GenBank/DDBJ databases">
        <title>Mycoplasma marinum and Mycoplasma todarodis sp. nov., moderately halophilic and psychrotolerant mycoplasmas isolated from cephalopods.</title>
        <authorList>
            <person name="Viver T."/>
        </authorList>
    </citation>
    <scope>NUCLEOTIDE SEQUENCE [LARGE SCALE GENOMIC DNA]</scope>
    <source>
        <strain evidence="3 4">5H</strain>
    </source>
</reference>
<feature type="transmembrane region" description="Helical" evidence="1">
    <location>
        <begin position="123"/>
        <end position="144"/>
    </location>
</feature>
<name>A0A4R0XKE2_9MOLU</name>
<keyword evidence="1" id="KW-0812">Transmembrane</keyword>
<proteinExistence type="predicted"/>
<evidence type="ECO:0000313" key="4">
    <source>
        <dbReference type="Proteomes" id="UP000291072"/>
    </source>
</evidence>
<accession>A0A4R0XKE2</accession>
<comment type="caution">
    <text evidence="3">The sequence shown here is derived from an EMBL/GenBank/DDBJ whole genome shotgun (WGS) entry which is preliminary data.</text>
</comment>
<dbReference type="Pfam" id="PF13038">
    <property type="entry name" value="DUF3899"/>
    <property type="match status" value="1"/>
</dbReference>